<dbReference type="PANTHER" id="PTHR48105">
    <property type="entry name" value="THIOREDOXIN REDUCTASE 1-RELATED-RELATED"/>
    <property type="match status" value="1"/>
</dbReference>
<comment type="caution">
    <text evidence="8">The sequence shown here is derived from an EMBL/GenBank/DDBJ whole genome shotgun (WGS) entry which is preliminary data.</text>
</comment>
<protein>
    <submittedName>
        <fullName evidence="8">FAD-binding protein</fullName>
    </submittedName>
</protein>
<comment type="catalytic activity">
    <reaction evidence="6">
        <text>[thioredoxin]-dithiol + NADP(+) = [thioredoxin]-disulfide + NADPH + H(+)</text>
        <dbReference type="Rhea" id="RHEA:20345"/>
        <dbReference type="Rhea" id="RHEA-COMP:10698"/>
        <dbReference type="Rhea" id="RHEA-COMP:10700"/>
        <dbReference type="ChEBI" id="CHEBI:15378"/>
        <dbReference type="ChEBI" id="CHEBI:29950"/>
        <dbReference type="ChEBI" id="CHEBI:50058"/>
        <dbReference type="ChEBI" id="CHEBI:57783"/>
        <dbReference type="ChEBI" id="CHEBI:58349"/>
        <dbReference type="EC" id="1.8.1.9"/>
    </reaction>
</comment>
<proteinExistence type="predicted"/>
<sequence>MEVLMSTPNQRDLVIIGGGPAGYSAALYAARASLDTLVVEQGMPGGQIATSDVIDNYPGIERCSGAELGQKMQAHAESAGAQSTYGSVQSLTRHESGFTITTDMDSIEAKSVIVATGATPRPGNFSGEEMYRGRGVSYCATCDGMFYRGKHVFIIGGGNSAVEEALYLSNLADQVEIIVRRDAFRASRGMVDRLSAKPNISIRYRTSITEVSGSTFINAITFRDNVTGETHVESYDEGSVGVFVAVGHDPATNLVEGLAELGPDGGVLTDEHMGTTTPGLYCAGDMRSKSLRQVVTAAADGAIAATAAYHYIESLSA</sequence>
<feature type="domain" description="FAD/NAD(P)-binding" evidence="7">
    <location>
        <begin position="12"/>
        <end position="301"/>
    </location>
</feature>
<gene>
    <name evidence="8" type="ORF">DW787_00475</name>
</gene>
<dbReference type="EMBL" id="QSJI01000001">
    <property type="protein sequence ID" value="RHD57359.1"/>
    <property type="molecule type" value="Genomic_DNA"/>
</dbReference>
<evidence type="ECO:0000256" key="3">
    <source>
        <dbReference type="ARBA" id="ARBA00023002"/>
    </source>
</evidence>
<evidence type="ECO:0000313" key="8">
    <source>
        <dbReference type="EMBL" id="RHD57359.1"/>
    </source>
</evidence>
<evidence type="ECO:0000256" key="6">
    <source>
        <dbReference type="ARBA" id="ARBA00048132"/>
    </source>
</evidence>
<dbReference type="PRINTS" id="PR00368">
    <property type="entry name" value="FADPNR"/>
</dbReference>
<evidence type="ECO:0000259" key="7">
    <source>
        <dbReference type="Pfam" id="PF07992"/>
    </source>
</evidence>
<evidence type="ECO:0000313" key="9">
    <source>
        <dbReference type="Proteomes" id="UP000286050"/>
    </source>
</evidence>
<dbReference type="InterPro" id="IPR008255">
    <property type="entry name" value="Pyr_nucl-diS_OxRdtase_2_AS"/>
</dbReference>
<keyword evidence="4" id="KW-1015">Disulfide bond</keyword>
<dbReference type="InterPro" id="IPR023753">
    <property type="entry name" value="FAD/NAD-binding_dom"/>
</dbReference>
<dbReference type="PRINTS" id="PR00469">
    <property type="entry name" value="PNDRDTASEII"/>
</dbReference>
<dbReference type="GO" id="GO:0004791">
    <property type="term" value="F:thioredoxin-disulfide reductase (NADPH) activity"/>
    <property type="evidence" value="ECO:0007669"/>
    <property type="project" value="UniProtKB-EC"/>
</dbReference>
<dbReference type="Pfam" id="PF07992">
    <property type="entry name" value="Pyr_redox_2"/>
    <property type="match status" value="1"/>
</dbReference>
<dbReference type="PROSITE" id="PS00573">
    <property type="entry name" value="PYRIDINE_REDOX_2"/>
    <property type="match status" value="1"/>
</dbReference>
<evidence type="ECO:0000256" key="5">
    <source>
        <dbReference type="ARBA" id="ARBA00023284"/>
    </source>
</evidence>
<keyword evidence="5" id="KW-0676">Redox-active center</keyword>
<name>A0A414FZZ7_9ACTN</name>
<evidence type="ECO:0000256" key="2">
    <source>
        <dbReference type="ARBA" id="ARBA00022827"/>
    </source>
</evidence>
<dbReference type="Gene3D" id="3.50.50.60">
    <property type="entry name" value="FAD/NAD(P)-binding domain"/>
    <property type="match status" value="2"/>
</dbReference>
<keyword evidence="2" id="KW-0274">FAD</keyword>
<dbReference type="AlphaFoldDB" id="A0A414FZZ7"/>
<evidence type="ECO:0000256" key="1">
    <source>
        <dbReference type="ARBA" id="ARBA00022630"/>
    </source>
</evidence>
<reference evidence="8 9" key="1">
    <citation type="submission" date="2018-08" db="EMBL/GenBank/DDBJ databases">
        <title>A genome reference for cultivated species of the human gut microbiota.</title>
        <authorList>
            <person name="Zou Y."/>
            <person name="Xue W."/>
            <person name="Luo G."/>
        </authorList>
    </citation>
    <scope>NUCLEOTIDE SEQUENCE [LARGE SCALE GENOMIC DNA]</scope>
    <source>
        <strain evidence="8 9">AM30-5LB</strain>
    </source>
</reference>
<organism evidence="8 9">
    <name type="scientific">Collinsella intestinalis</name>
    <dbReference type="NCBI Taxonomy" id="147207"/>
    <lineage>
        <taxon>Bacteria</taxon>
        <taxon>Bacillati</taxon>
        <taxon>Actinomycetota</taxon>
        <taxon>Coriobacteriia</taxon>
        <taxon>Coriobacteriales</taxon>
        <taxon>Coriobacteriaceae</taxon>
        <taxon>Collinsella</taxon>
    </lineage>
</organism>
<accession>A0A414FZZ7</accession>
<dbReference type="InterPro" id="IPR036188">
    <property type="entry name" value="FAD/NAD-bd_sf"/>
</dbReference>
<dbReference type="Proteomes" id="UP000286050">
    <property type="component" value="Unassembled WGS sequence"/>
</dbReference>
<evidence type="ECO:0000256" key="4">
    <source>
        <dbReference type="ARBA" id="ARBA00023157"/>
    </source>
</evidence>
<dbReference type="InterPro" id="IPR050097">
    <property type="entry name" value="Ferredoxin-NADP_redctase_2"/>
</dbReference>
<keyword evidence="1" id="KW-0285">Flavoprotein</keyword>
<dbReference type="SUPFAM" id="SSF51905">
    <property type="entry name" value="FAD/NAD(P)-binding domain"/>
    <property type="match status" value="1"/>
</dbReference>
<keyword evidence="3" id="KW-0560">Oxidoreductase</keyword>